<dbReference type="InterPro" id="IPR036597">
    <property type="entry name" value="Fido-like_dom_sf"/>
</dbReference>
<protein>
    <submittedName>
        <fullName evidence="2">Death-on-curing protein</fullName>
    </submittedName>
</protein>
<comment type="caution">
    <text evidence="2">The sequence shown here is derived from an EMBL/GenBank/DDBJ whole genome shotgun (WGS) entry which is preliminary data.</text>
</comment>
<dbReference type="Pfam" id="PF02661">
    <property type="entry name" value="Fic"/>
    <property type="match status" value="1"/>
</dbReference>
<feature type="domain" description="Fido" evidence="1">
    <location>
        <begin position="1"/>
        <end position="105"/>
    </location>
</feature>
<dbReference type="Proteomes" id="UP000566663">
    <property type="component" value="Unassembled WGS sequence"/>
</dbReference>
<dbReference type="NCBIfam" id="TIGR01550">
    <property type="entry name" value="DOC_P1"/>
    <property type="match status" value="1"/>
</dbReference>
<dbReference type="Gene3D" id="1.20.120.1870">
    <property type="entry name" value="Fic/DOC protein, Fido domain"/>
    <property type="match status" value="1"/>
</dbReference>
<dbReference type="PANTHER" id="PTHR39426">
    <property type="entry name" value="HOMOLOGY TO DEATH-ON-CURING PROTEIN OF PHAGE P1"/>
    <property type="match status" value="1"/>
</dbReference>
<evidence type="ECO:0000313" key="3">
    <source>
        <dbReference type="Proteomes" id="UP000566663"/>
    </source>
</evidence>
<dbReference type="PROSITE" id="PS51459">
    <property type="entry name" value="FIDO"/>
    <property type="match status" value="1"/>
</dbReference>
<keyword evidence="3" id="KW-1185">Reference proteome</keyword>
<dbReference type="PIRSF" id="PIRSF018297">
    <property type="entry name" value="Doc"/>
    <property type="match status" value="1"/>
</dbReference>
<dbReference type="InterPro" id="IPR006440">
    <property type="entry name" value="Doc"/>
</dbReference>
<dbReference type="InterPro" id="IPR003812">
    <property type="entry name" value="Fido"/>
</dbReference>
<dbReference type="GO" id="GO:0016301">
    <property type="term" value="F:kinase activity"/>
    <property type="evidence" value="ECO:0007669"/>
    <property type="project" value="InterPro"/>
</dbReference>
<gene>
    <name evidence="2" type="ORF">HNQ67_000718</name>
</gene>
<dbReference type="InterPro" id="IPR053737">
    <property type="entry name" value="Type_II_TA_Toxin"/>
</dbReference>
<organism evidence="2 3">
    <name type="scientific">Brevundimonas basaltis</name>
    <dbReference type="NCBI Taxonomy" id="472166"/>
    <lineage>
        <taxon>Bacteria</taxon>
        <taxon>Pseudomonadati</taxon>
        <taxon>Pseudomonadota</taxon>
        <taxon>Alphaproteobacteria</taxon>
        <taxon>Caulobacterales</taxon>
        <taxon>Caulobacteraceae</taxon>
        <taxon>Brevundimonas</taxon>
    </lineage>
</organism>
<dbReference type="PANTHER" id="PTHR39426:SF1">
    <property type="entry name" value="HOMOLOGY TO DEATH-ON-CURING PROTEIN OF PHAGE P1"/>
    <property type="match status" value="1"/>
</dbReference>
<name>A0A7W8MGK0_9CAUL</name>
<dbReference type="SUPFAM" id="SSF140931">
    <property type="entry name" value="Fic-like"/>
    <property type="match status" value="1"/>
</dbReference>
<dbReference type="AlphaFoldDB" id="A0A7W8MGK0"/>
<evidence type="ECO:0000259" key="1">
    <source>
        <dbReference type="PROSITE" id="PS51459"/>
    </source>
</evidence>
<evidence type="ECO:0000313" key="2">
    <source>
        <dbReference type="EMBL" id="MBB5291222.1"/>
    </source>
</evidence>
<sequence length="110" mass="11526">MALHGGPSGLRDEGLLESALQRPIDHFAYEGETSPAALAAIYAVGIATNHPFVDGNKRAAFQALILFLALNGTPLRADPIDAINTMLDVAAGQIDIEALATWVRANSTAT</sequence>
<proteinExistence type="predicted"/>
<accession>A0A7W8MGK0</accession>
<dbReference type="EMBL" id="JACHFZ010000001">
    <property type="protein sequence ID" value="MBB5291222.1"/>
    <property type="molecule type" value="Genomic_DNA"/>
</dbReference>
<reference evidence="2 3" key="1">
    <citation type="submission" date="2020-08" db="EMBL/GenBank/DDBJ databases">
        <title>Genomic Encyclopedia of Type Strains, Phase IV (KMG-IV): sequencing the most valuable type-strain genomes for metagenomic binning, comparative biology and taxonomic classification.</title>
        <authorList>
            <person name="Goeker M."/>
        </authorList>
    </citation>
    <scope>NUCLEOTIDE SEQUENCE [LARGE SCALE GENOMIC DNA]</scope>
    <source>
        <strain evidence="2 3">DSM 25335</strain>
    </source>
</reference>